<dbReference type="InterPro" id="IPR036737">
    <property type="entry name" value="OmpA-like_sf"/>
</dbReference>
<evidence type="ECO:0000256" key="2">
    <source>
        <dbReference type="ARBA" id="ARBA00023136"/>
    </source>
</evidence>
<dbReference type="PROSITE" id="PS51123">
    <property type="entry name" value="OMPA_2"/>
    <property type="match status" value="1"/>
</dbReference>
<dbReference type="AlphaFoldDB" id="A0A2S7ILH9"/>
<dbReference type="InterPro" id="IPR006665">
    <property type="entry name" value="OmpA-like"/>
</dbReference>
<evidence type="ECO:0000313" key="9">
    <source>
        <dbReference type="Proteomes" id="UP000239590"/>
    </source>
</evidence>
<dbReference type="PANTHER" id="PTHR30329">
    <property type="entry name" value="STATOR ELEMENT OF FLAGELLAR MOTOR COMPLEX"/>
    <property type="match status" value="1"/>
</dbReference>
<keyword evidence="9" id="KW-1185">Reference proteome</keyword>
<accession>A0A2S7ILH9</accession>
<dbReference type="CDD" id="cd07185">
    <property type="entry name" value="OmpA_C-like"/>
    <property type="match status" value="1"/>
</dbReference>
<dbReference type="GO" id="GO:0009279">
    <property type="term" value="C:cell outer membrane"/>
    <property type="evidence" value="ECO:0007669"/>
    <property type="project" value="UniProtKB-SubCell"/>
</dbReference>
<protein>
    <recommendedName>
        <fullName evidence="7">OmpA-like domain-containing protein</fullName>
    </recommendedName>
</protein>
<dbReference type="OrthoDB" id="1490539at2"/>
<dbReference type="InterPro" id="IPR006664">
    <property type="entry name" value="OMP_bac"/>
</dbReference>
<feature type="signal peptide" evidence="6">
    <location>
        <begin position="1"/>
        <end position="29"/>
    </location>
</feature>
<evidence type="ECO:0000259" key="7">
    <source>
        <dbReference type="PROSITE" id="PS51123"/>
    </source>
</evidence>
<dbReference type="SUPFAM" id="SSF103088">
    <property type="entry name" value="OmpA-like"/>
    <property type="match status" value="1"/>
</dbReference>
<dbReference type="PRINTS" id="PR01021">
    <property type="entry name" value="OMPADOMAIN"/>
</dbReference>
<dbReference type="InterPro" id="IPR050330">
    <property type="entry name" value="Bact_OuterMem_StrucFunc"/>
</dbReference>
<dbReference type="EMBL" id="PTRA01000001">
    <property type="protein sequence ID" value="PQA58601.1"/>
    <property type="molecule type" value="Genomic_DNA"/>
</dbReference>
<dbReference type="InterPro" id="IPR013784">
    <property type="entry name" value="Carb-bd-like_fold"/>
</dbReference>
<evidence type="ECO:0000256" key="6">
    <source>
        <dbReference type="SAM" id="SignalP"/>
    </source>
</evidence>
<dbReference type="SUPFAM" id="SSF49452">
    <property type="entry name" value="Starch-binding domain-like"/>
    <property type="match status" value="1"/>
</dbReference>
<dbReference type="GO" id="GO:0030246">
    <property type="term" value="F:carbohydrate binding"/>
    <property type="evidence" value="ECO:0007669"/>
    <property type="project" value="InterPro"/>
</dbReference>
<evidence type="ECO:0000256" key="1">
    <source>
        <dbReference type="ARBA" id="ARBA00004442"/>
    </source>
</evidence>
<dbReference type="PANTHER" id="PTHR30329:SF21">
    <property type="entry name" value="LIPOPROTEIN YIAD-RELATED"/>
    <property type="match status" value="1"/>
</dbReference>
<evidence type="ECO:0000256" key="5">
    <source>
        <dbReference type="SAM" id="MobiDB-lite"/>
    </source>
</evidence>
<keyword evidence="6" id="KW-0732">Signal</keyword>
<evidence type="ECO:0000256" key="4">
    <source>
        <dbReference type="PROSITE-ProRule" id="PRU00473"/>
    </source>
</evidence>
<dbReference type="Gene3D" id="2.60.40.1120">
    <property type="entry name" value="Carboxypeptidase-like, regulatory domain"/>
    <property type="match status" value="1"/>
</dbReference>
<dbReference type="Gene3D" id="3.30.1330.60">
    <property type="entry name" value="OmpA-like domain"/>
    <property type="match status" value="1"/>
</dbReference>
<dbReference type="Proteomes" id="UP000239590">
    <property type="component" value="Unassembled WGS sequence"/>
</dbReference>
<keyword evidence="2 4" id="KW-0472">Membrane</keyword>
<sequence>MKVFQVQHSMKKRLLFSLIGALLLGAVQAQVTVKPRVEGQTAADVFITKVELTSQFTIVYMRYEDPPLNIQDRWLRKLNPQMQETSYSNVAVDPESDLRVNQKGNLYSFKFIKAVGIPVRPDKRDVQPGDVINFAVYFERLEPGMEDFDLFECRDRANGWRCWNFYHIHIKNPADKTKKDTKAPAVAQASKKTAEVATVLLSGQVYDAVTKEPLEGKIAVLRAGAKADTLRTIGSTGVFRKNVRPGSYQLSTVVPGYETMTATVTVKDNAVEKDFYLRAGKKQSAPPVATAPVKPTPPPATTSSSMEDLKAEVGSKIELKNILFETGKAVLLTESQENLAQVVAWMKKNPTVEIRLEGHTDAIGDSQKNMELSIERVETVKRYLVNNGINASRIEAKGFGDTRPLSTAKSDQERKVNRRVELIVTKK</sequence>
<comment type="subcellular location">
    <subcellularLocation>
        <location evidence="1">Cell outer membrane</location>
    </subcellularLocation>
</comment>
<organism evidence="8 9">
    <name type="scientific">Siphonobacter curvatus</name>
    <dbReference type="NCBI Taxonomy" id="2094562"/>
    <lineage>
        <taxon>Bacteria</taxon>
        <taxon>Pseudomonadati</taxon>
        <taxon>Bacteroidota</taxon>
        <taxon>Cytophagia</taxon>
        <taxon>Cytophagales</taxon>
        <taxon>Cytophagaceae</taxon>
        <taxon>Siphonobacter</taxon>
    </lineage>
</organism>
<feature type="chain" id="PRO_5015454322" description="OmpA-like domain-containing protein" evidence="6">
    <location>
        <begin position="30"/>
        <end position="427"/>
    </location>
</feature>
<evidence type="ECO:0000313" key="8">
    <source>
        <dbReference type="EMBL" id="PQA58601.1"/>
    </source>
</evidence>
<gene>
    <name evidence="8" type="ORF">C5O19_02740</name>
</gene>
<reference evidence="9" key="1">
    <citation type="submission" date="2018-02" db="EMBL/GenBank/DDBJ databases">
        <title>Genome sequencing of Solimonas sp. HR-BB.</title>
        <authorList>
            <person name="Lee Y."/>
            <person name="Jeon C.O."/>
        </authorList>
    </citation>
    <scope>NUCLEOTIDE SEQUENCE [LARGE SCALE GENOMIC DNA]</scope>
    <source>
        <strain evidence="9">HR-U</strain>
    </source>
</reference>
<dbReference type="Pfam" id="PF00691">
    <property type="entry name" value="OmpA"/>
    <property type="match status" value="1"/>
</dbReference>
<name>A0A2S7ILH9_9BACT</name>
<comment type="caution">
    <text evidence="8">The sequence shown here is derived from an EMBL/GenBank/DDBJ whole genome shotgun (WGS) entry which is preliminary data.</text>
</comment>
<evidence type="ECO:0000256" key="3">
    <source>
        <dbReference type="ARBA" id="ARBA00023237"/>
    </source>
</evidence>
<proteinExistence type="predicted"/>
<feature type="domain" description="OmpA-like" evidence="7">
    <location>
        <begin position="313"/>
        <end position="427"/>
    </location>
</feature>
<feature type="region of interest" description="Disordered" evidence="5">
    <location>
        <begin position="286"/>
        <end position="307"/>
    </location>
</feature>
<keyword evidence="3" id="KW-0998">Cell outer membrane</keyword>